<keyword evidence="2" id="KW-1185">Reference proteome</keyword>
<organism evidence="1 2">
    <name type="scientific">Effusibacillus dendaii</name>
    <dbReference type="NCBI Taxonomy" id="2743772"/>
    <lineage>
        <taxon>Bacteria</taxon>
        <taxon>Bacillati</taxon>
        <taxon>Bacillota</taxon>
        <taxon>Bacilli</taxon>
        <taxon>Bacillales</taxon>
        <taxon>Alicyclobacillaceae</taxon>
        <taxon>Effusibacillus</taxon>
    </lineage>
</organism>
<name>A0A7I8D8H4_9BACL</name>
<reference evidence="1 2" key="1">
    <citation type="submission" date="2020-08" db="EMBL/GenBank/DDBJ databases">
        <title>Complete Genome Sequence of Effusibacillus dendaii Strain skT53, Isolated from Farmland soil.</title>
        <authorList>
            <person name="Konishi T."/>
            <person name="Kawasaki H."/>
        </authorList>
    </citation>
    <scope>NUCLEOTIDE SEQUENCE [LARGE SCALE GENOMIC DNA]</scope>
    <source>
        <strain evidence="2">skT53</strain>
    </source>
</reference>
<accession>A0A7I8D8H4</accession>
<dbReference type="Pfam" id="PF11367">
    <property type="entry name" value="Tail_completion_gp17"/>
    <property type="match status" value="1"/>
</dbReference>
<sequence>MKSALGILQTAIYSRLKSSSTLTSKAPIFDAVPENQPFPYVTLGDETASDWMLPALQTGQEVVTDVHIWSRYPGYKETKDLMSLVIQTLTEPPLTLDGGFHISYARVDFQETFRDPDGITRHGVVRFRFKIA</sequence>
<dbReference type="InterPro" id="IPR053745">
    <property type="entry name" value="Viral_Tail_Comp_sf"/>
</dbReference>
<dbReference type="AlphaFoldDB" id="A0A7I8D8H4"/>
<evidence type="ECO:0008006" key="3">
    <source>
        <dbReference type="Google" id="ProtNLM"/>
    </source>
</evidence>
<dbReference type="RefSeq" id="WP_200760458.1">
    <property type="nucleotide sequence ID" value="NZ_AP023366.1"/>
</dbReference>
<proteinExistence type="predicted"/>
<dbReference type="Proteomes" id="UP000593802">
    <property type="component" value="Chromosome"/>
</dbReference>
<dbReference type="KEGG" id="eff:skT53_14380"/>
<dbReference type="InterPro" id="IPR021508">
    <property type="entry name" value="Gp17-like"/>
</dbReference>
<evidence type="ECO:0000313" key="1">
    <source>
        <dbReference type="EMBL" id="BCJ86453.1"/>
    </source>
</evidence>
<dbReference type="Gene3D" id="3.30.2000.30">
    <property type="match status" value="1"/>
</dbReference>
<evidence type="ECO:0000313" key="2">
    <source>
        <dbReference type="Proteomes" id="UP000593802"/>
    </source>
</evidence>
<dbReference type="EMBL" id="AP023366">
    <property type="protein sequence ID" value="BCJ86453.1"/>
    <property type="molecule type" value="Genomic_DNA"/>
</dbReference>
<gene>
    <name evidence="1" type="ORF">skT53_14380</name>
</gene>
<protein>
    <recommendedName>
        <fullName evidence="3">DUF3168 domain-containing protein</fullName>
    </recommendedName>
</protein>